<sequence length="202" mass="23322">MEGLAAWAGNPNQGPGIGRDSRRLLRHAPKNIWNASRICVSSLRRKRFPNANYVDDVYPFIWNNFSSAGYATLYGEDAFAIGTFTYRLKGFRNQPTDHYLRTIFKEYEKIGGNCLGSEPLHKSWFRYSREFMNVYNDMPRFLVMHQGLLSHDDINLVEVEDNDLAQLLRDMREKGVSCLSLFDRPAISVEHISSSFTFPQRS</sequence>
<dbReference type="Pfam" id="PF02995">
    <property type="entry name" value="DUF229"/>
    <property type="match status" value="1"/>
</dbReference>
<dbReference type="PANTHER" id="PTHR10974:SF1">
    <property type="entry name" value="FI08016P-RELATED"/>
    <property type="match status" value="1"/>
</dbReference>
<accession>A0A3P8AF50</accession>
<reference evidence="4" key="2">
    <citation type="submission" date="2019-09" db="UniProtKB">
        <authorList>
            <consortium name="WormBaseParasite"/>
        </authorList>
    </citation>
    <scope>IDENTIFICATION</scope>
</reference>
<protein>
    <submittedName>
        <fullName evidence="4">COesterase domain-containing protein</fullName>
    </submittedName>
</protein>
<dbReference type="PANTHER" id="PTHR10974">
    <property type="entry name" value="FI08016P-RELATED"/>
    <property type="match status" value="1"/>
</dbReference>
<proteinExistence type="predicted"/>
<dbReference type="Proteomes" id="UP000050761">
    <property type="component" value="Unassembled WGS sequence"/>
</dbReference>
<accession>A0A183G9R4</accession>
<dbReference type="EMBL" id="UZAH01030861">
    <property type="protein sequence ID" value="VDP12582.1"/>
    <property type="molecule type" value="Genomic_DNA"/>
</dbReference>
<evidence type="ECO:0000313" key="2">
    <source>
        <dbReference type="EMBL" id="VDP12582.1"/>
    </source>
</evidence>
<dbReference type="WBParaSite" id="HPBE_0001869901-mRNA-1">
    <property type="protein sequence ID" value="HPBE_0001869901-mRNA-1"/>
    <property type="gene ID" value="HPBE_0001869901"/>
</dbReference>
<name>A0A183G9R4_HELPZ</name>
<gene>
    <name evidence="2" type="ORF">HPBE_LOCUS18698</name>
</gene>
<evidence type="ECO:0000313" key="3">
    <source>
        <dbReference type="Proteomes" id="UP000050761"/>
    </source>
</evidence>
<organism evidence="3 4">
    <name type="scientific">Heligmosomoides polygyrus</name>
    <name type="common">Parasitic roundworm</name>
    <dbReference type="NCBI Taxonomy" id="6339"/>
    <lineage>
        <taxon>Eukaryota</taxon>
        <taxon>Metazoa</taxon>
        <taxon>Ecdysozoa</taxon>
        <taxon>Nematoda</taxon>
        <taxon>Chromadorea</taxon>
        <taxon>Rhabditida</taxon>
        <taxon>Rhabditina</taxon>
        <taxon>Rhabditomorpha</taxon>
        <taxon>Strongyloidea</taxon>
        <taxon>Heligmosomidae</taxon>
        <taxon>Heligmosomoides</taxon>
    </lineage>
</organism>
<reference evidence="2 3" key="1">
    <citation type="submission" date="2018-11" db="EMBL/GenBank/DDBJ databases">
        <authorList>
            <consortium name="Pathogen Informatics"/>
        </authorList>
    </citation>
    <scope>NUCLEOTIDE SEQUENCE [LARGE SCALE GENOMIC DNA]</scope>
</reference>
<dbReference type="GO" id="GO:0005615">
    <property type="term" value="C:extracellular space"/>
    <property type="evidence" value="ECO:0007669"/>
    <property type="project" value="TreeGrafter"/>
</dbReference>
<feature type="region of interest" description="Disordered" evidence="1">
    <location>
        <begin position="1"/>
        <end position="21"/>
    </location>
</feature>
<evidence type="ECO:0000256" key="1">
    <source>
        <dbReference type="SAM" id="MobiDB-lite"/>
    </source>
</evidence>
<dbReference type="InterPro" id="IPR004245">
    <property type="entry name" value="DUF229"/>
</dbReference>
<dbReference type="AlphaFoldDB" id="A0A183G9R4"/>
<keyword evidence="3" id="KW-1185">Reference proteome</keyword>
<dbReference type="OrthoDB" id="413313at2759"/>
<evidence type="ECO:0000313" key="4">
    <source>
        <dbReference type="WBParaSite" id="HPBE_0001869901-mRNA-1"/>
    </source>
</evidence>